<evidence type="ECO:0000256" key="1">
    <source>
        <dbReference type="SAM" id="MobiDB-lite"/>
    </source>
</evidence>
<name>A0A8S9V3K6_PHYIN</name>
<feature type="region of interest" description="Disordered" evidence="1">
    <location>
        <begin position="1"/>
        <end position="20"/>
    </location>
</feature>
<comment type="caution">
    <text evidence="2">The sequence shown here is derived from an EMBL/GenBank/DDBJ whole genome shotgun (WGS) entry which is preliminary data.</text>
</comment>
<organism evidence="2 3">
    <name type="scientific">Phytophthora infestans</name>
    <name type="common">Potato late blight agent</name>
    <name type="synonym">Botrytis infestans</name>
    <dbReference type="NCBI Taxonomy" id="4787"/>
    <lineage>
        <taxon>Eukaryota</taxon>
        <taxon>Sar</taxon>
        <taxon>Stramenopiles</taxon>
        <taxon>Oomycota</taxon>
        <taxon>Peronosporomycetes</taxon>
        <taxon>Peronosporales</taxon>
        <taxon>Peronosporaceae</taxon>
        <taxon>Phytophthora</taxon>
    </lineage>
</organism>
<evidence type="ECO:0000313" key="3">
    <source>
        <dbReference type="Proteomes" id="UP000704712"/>
    </source>
</evidence>
<dbReference type="Proteomes" id="UP000704712">
    <property type="component" value="Unassembled WGS sequence"/>
</dbReference>
<sequence length="73" mass="7667">MHANMTTYVEPVEETSEDSTRCVSTHGVSAGSDAAQCCSCGDQHPNDIALGLPLQGDLASLLQAEEVKTDTTE</sequence>
<accession>A0A8S9V3K6</accession>
<proteinExistence type="predicted"/>
<reference evidence="2" key="1">
    <citation type="submission" date="2020-03" db="EMBL/GenBank/DDBJ databases">
        <title>Hybrid Assembly of Korean Phytophthora infestans isolates.</title>
        <authorList>
            <person name="Prokchorchik M."/>
            <person name="Lee Y."/>
            <person name="Seo J."/>
            <person name="Cho J.-H."/>
            <person name="Park Y.-E."/>
            <person name="Jang D.-C."/>
            <person name="Im J.-S."/>
            <person name="Choi J.-G."/>
            <person name="Park H.-J."/>
            <person name="Lee G.-B."/>
            <person name="Lee Y.-G."/>
            <person name="Hong S.-Y."/>
            <person name="Cho K."/>
            <person name="Sohn K.H."/>
        </authorList>
    </citation>
    <scope>NUCLEOTIDE SEQUENCE</scope>
    <source>
        <strain evidence="2">KR_2_A2</strain>
    </source>
</reference>
<protein>
    <submittedName>
        <fullName evidence="2">Uncharacterized protein</fullName>
    </submittedName>
</protein>
<evidence type="ECO:0000313" key="2">
    <source>
        <dbReference type="EMBL" id="KAF4147421.1"/>
    </source>
</evidence>
<gene>
    <name evidence="2" type="ORF">GN958_ATG03376</name>
</gene>
<dbReference type="EMBL" id="JAACNO010000468">
    <property type="protein sequence ID" value="KAF4147421.1"/>
    <property type="molecule type" value="Genomic_DNA"/>
</dbReference>
<dbReference type="AlphaFoldDB" id="A0A8S9V3K6"/>